<dbReference type="PROSITE" id="PS50005">
    <property type="entry name" value="TPR"/>
    <property type="match status" value="2"/>
</dbReference>
<reference evidence="2 3" key="1">
    <citation type="submission" date="2022-05" db="EMBL/GenBank/DDBJ databases">
        <authorList>
            <consortium name="Genoscope - CEA"/>
            <person name="William W."/>
        </authorList>
    </citation>
    <scope>NUCLEOTIDE SEQUENCE [LARGE SCALE GENOMIC DNA]</scope>
</reference>
<keyword evidence="3" id="KW-1185">Reference proteome</keyword>
<evidence type="ECO:0000256" key="1">
    <source>
        <dbReference type="PROSITE-ProRule" id="PRU00339"/>
    </source>
</evidence>
<dbReference type="SMART" id="SM00028">
    <property type="entry name" value="TPR"/>
    <property type="match status" value="2"/>
</dbReference>
<keyword evidence="1" id="KW-0802">TPR repeat</keyword>
<organism evidence="2 3">
    <name type="scientific">Pocillopora meandrina</name>
    <dbReference type="NCBI Taxonomy" id="46732"/>
    <lineage>
        <taxon>Eukaryota</taxon>
        <taxon>Metazoa</taxon>
        <taxon>Cnidaria</taxon>
        <taxon>Anthozoa</taxon>
        <taxon>Hexacorallia</taxon>
        <taxon>Scleractinia</taxon>
        <taxon>Astrocoeniina</taxon>
        <taxon>Pocilloporidae</taxon>
        <taxon>Pocillopora</taxon>
    </lineage>
</organism>
<dbReference type="EMBL" id="CALNXJ010000035">
    <property type="protein sequence ID" value="CAH3141502.1"/>
    <property type="molecule type" value="Genomic_DNA"/>
</dbReference>
<dbReference type="Pfam" id="PF13181">
    <property type="entry name" value="TPR_8"/>
    <property type="match status" value="1"/>
</dbReference>
<dbReference type="InterPro" id="IPR011990">
    <property type="entry name" value="TPR-like_helical_dom_sf"/>
</dbReference>
<dbReference type="Pfam" id="PF00515">
    <property type="entry name" value="TPR_1"/>
    <property type="match status" value="1"/>
</dbReference>
<dbReference type="SUPFAM" id="SSF48452">
    <property type="entry name" value="TPR-like"/>
    <property type="match status" value="1"/>
</dbReference>
<evidence type="ECO:0000313" key="3">
    <source>
        <dbReference type="Proteomes" id="UP001159428"/>
    </source>
</evidence>
<dbReference type="AlphaFoldDB" id="A0AAU9X9Y4"/>
<proteinExistence type="predicted"/>
<name>A0AAU9X9Y4_9CNID</name>
<gene>
    <name evidence="2" type="ORF">PMEA_00019763</name>
</gene>
<dbReference type="Proteomes" id="UP001159428">
    <property type="component" value="Unassembled WGS sequence"/>
</dbReference>
<accession>A0AAU9X9Y4</accession>
<evidence type="ECO:0000313" key="2">
    <source>
        <dbReference type="EMBL" id="CAH3141502.1"/>
    </source>
</evidence>
<evidence type="ECO:0008006" key="4">
    <source>
        <dbReference type="Google" id="ProtNLM"/>
    </source>
</evidence>
<comment type="caution">
    <text evidence="2">The sequence shown here is derived from an EMBL/GenBank/DDBJ whole genome shotgun (WGS) entry which is preliminary data.</text>
</comment>
<feature type="repeat" description="TPR" evidence="1">
    <location>
        <begin position="84"/>
        <end position="117"/>
    </location>
</feature>
<sequence length="136" mass="15938">MADVLAAVYDSAKLLRNSGYYSDALKELNKLIDLSKKCKEQSESLNQLLSRAWNDRGHLKYLKVDFDAAIYDYTQAIELDKNFAVPYYNRGQIHYRMGRYEEAVKDLRQALRIDPNFEDARQNLEQAIQDWNLNPK</sequence>
<dbReference type="PANTHER" id="PTHR47059:SF1">
    <property type="entry name" value="TETRATRICOPEPTIDE REPEAT PROTEIN 32"/>
    <property type="match status" value="1"/>
</dbReference>
<dbReference type="PANTHER" id="PTHR47059">
    <property type="entry name" value="TETRATRICOPEPTIDE REPEAT PROTEIN 32"/>
    <property type="match status" value="1"/>
</dbReference>
<feature type="repeat" description="TPR" evidence="1">
    <location>
        <begin position="50"/>
        <end position="83"/>
    </location>
</feature>
<dbReference type="InterPro" id="IPR019734">
    <property type="entry name" value="TPR_rpt"/>
</dbReference>
<dbReference type="PROSITE" id="PS50293">
    <property type="entry name" value="TPR_REGION"/>
    <property type="match status" value="1"/>
</dbReference>
<protein>
    <recommendedName>
        <fullName evidence="4">Tetratricopeptide repeat protein</fullName>
    </recommendedName>
</protein>
<dbReference type="Gene3D" id="1.25.40.10">
    <property type="entry name" value="Tetratricopeptide repeat domain"/>
    <property type="match status" value="1"/>
</dbReference>